<dbReference type="Proteomes" id="UP000463857">
    <property type="component" value="Chromosome"/>
</dbReference>
<dbReference type="AlphaFoldDB" id="A0A7L4YJN1"/>
<reference evidence="1 2" key="1">
    <citation type="journal article" date="2018" name="Int. J. Syst. Evol. Microbiol.">
        <title>Epidermidibacterium keratini gen. nov., sp. nov., a member of the family Sporichthyaceae, isolated from keratin epidermis.</title>
        <authorList>
            <person name="Lee D.G."/>
            <person name="Trujillo M.E."/>
            <person name="Kang S."/>
            <person name="Nam J.J."/>
            <person name="Kim Y.J."/>
        </authorList>
    </citation>
    <scope>NUCLEOTIDE SEQUENCE [LARGE SCALE GENOMIC DNA]</scope>
    <source>
        <strain evidence="1 2">EPI-7</strain>
    </source>
</reference>
<dbReference type="KEGG" id="eke:EK0264_03730"/>
<dbReference type="InParanoid" id="A0A7L4YJN1"/>
<name>A0A7L4YJN1_9ACTN</name>
<dbReference type="RefSeq" id="WP_159543076.1">
    <property type="nucleotide sequence ID" value="NZ_CP047156.1"/>
</dbReference>
<sequence length="125" mass="13856">MADEPYVTVEDVKARWLGSASLPDDAVIKAWIADAEAELREHIPNLDALVESGRIARESVVKIVCKAVIGALRNADGFRSESEGDYSYARFGDGFVWYRQSDIDRLIPRSTMPGVIRSALPCGWQ</sequence>
<evidence type="ECO:0000313" key="2">
    <source>
        <dbReference type="Proteomes" id="UP000463857"/>
    </source>
</evidence>
<dbReference type="OrthoDB" id="4233886at2"/>
<keyword evidence="2" id="KW-1185">Reference proteome</keyword>
<protein>
    <submittedName>
        <fullName evidence="1">Uncharacterized protein</fullName>
    </submittedName>
</protein>
<proteinExistence type="predicted"/>
<organism evidence="1 2">
    <name type="scientific">Epidermidibacterium keratini</name>
    <dbReference type="NCBI Taxonomy" id="1891644"/>
    <lineage>
        <taxon>Bacteria</taxon>
        <taxon>Bacillati</taxon>
        <taxon>Actinomycetota</taxon>
        <taxon>Actinomycetes</taxon>
        <taxon>Sporichthyales</taxon>
        <taxon>Sporichthyaceae</taxon>
        <taxon>Epidermidibacterium</taxon>
    </lineage>
</organism>
<gene>
    <name evidence="1" type="ORF">EK0264_03730</name>
</gene>
<evidence type="ECO:0000313" key="1">
    <source>
        <dbReference type="EMBL" id="QHB99480.1"/>
    </source>
</evidence>
<dbReference type="EMBL" id="CP047156">
    <property type="protein sequence ID" value="QHB99480.1"/>
    <property type="molecule type" value="Genomic_DNA"/>
</dbReference>
<accession>A0A7L4YJN1</accession>